<organism evidence="1 2">
    <name type="scientific">Rhodoferax sediminis</name>
    <dbReference type="NCBI Taxonomy" id="2509614"/>
    <lineage>
        <taxon>Bacteria</taxon>
        <taxon>Pseudomonadati</taxon>
        <taxon>Pseudomonadota</taxon>
        <taxon>Betaproteobacteria</taxon>
        <taxon>Burkholderiales</taxon>
        <taxon>Comamonadaceae</taxon>
        <taxon>Rhodoferax</taxon>
    </lineage>
</organism>
<dbReference type="Proteomes" id="UP000316798">
    <property type="component" value="Chromosome"/>
</dbReference>
<proteinExistence type="predicted"/>
<dbReference type="Pfam" id="PF18982">
    <property type="entry name" value="JetA"/>
    <property type="match status" value="1"/>
</dbReference>
<evidence type="ECO:0000313" key="1">
    <source>
        <dbReference type="EMBL" id="QDL36488.1"/>
    </source>
</evidence>
<reference evidence="1 2" key="1">
    <citation type="submission" date="2019-01" db="EMBL/GenBank/DDBJ databases">
        <title>Genomic insights into a novel species Rhodoferax sp.</title>
        <authorList>
            <person name="Jin L."/>
        </authorList>
    </citation>
    <scope>NUCLEOTIDE SEQUENCE [LARGE SCALE GENOMIC DNA]</scope>
    <source>
        <strain evidence="1 2">CHu59-6-5</strain>
    </source>
</reference>
<dbReference type="AlphaFoldDB" id="A0A515D7W4"/>
<dbReference type="EMBL" id="CP035503">
    <property type="protein sequence ID" value="QDL36488.1"/>
    <property type="molecule type" value="Genomic_DNA"/>
</dbReference>
<accession>A0A515D7W4</accession>
<dbReference type="KEGG" id="rhf:EUB48_03645"/>
<dbReference type="InterPro" id="IPR043773">
    <property type="entry name" value="JetA"/>
</dbReference>
<keyword evidence="2" id="KW-1185">Reference proteome</keyword>
<gene>
    <name evidence="1" type="ORF">EUB48_03645</name>
</gene>
<dbReference type="OrthoDB" id="8038184at2"/>
<name>A0A515D7W4_9BURK</name>
<dbReference type="RefSeq" id="WP_142817662.1">
    <property type="nucleotide sequence ID" value="NZ_CP035503.1"/>
</dbReference>
<sequence>MAVPSVTPASMALFQRIPERLFGPLASQNRHGYWALLCHLHRRRFGPDAPLPPSYGFLQREITQEIEDHLKYADEWQLESGDQPDTPLNIRAIGIFNRLVEAGWFRLEKYGIEKTVNMAPAVGQLLTQLINFAETGPVFVSGKIRAIDASVAQVHKGEASGDLLREAAEQCRNLLVYIRNTGTNVRDLMVAIGAQPTTAQYVRSFFTSYIQEVFIGDYQELRTREHPLSKRQQILDAVTDIDTRPEQRSRLLDWYVNRLSSGDDKKGQAAFQRDLQRLYELDRIEEYLERLDEEIRVANRRALAFLEYKLRAIRPIDNLLRQTMDRLIANPDIDVAPVFPPDALMGGARLAQPRKEVPRLAPTPLRQVIISDRTRAISNLVRRAQERRSITPMKLRAYAEKVLQDTVAAGSETLPCGSIEDLRAFQALTSVAMATNSRIPRLEMEGRASAPGMELRYTSDEAAEHPYLSGKPFTLSWRKRQTRNRETK</sequence>
<evidence type="ECO:0000313" key="2">
    <source>
        <dbReference type="Proteomes" id="UP000316798"/>
    </source>
</evidence>
<protein>
    <submittedName>
        <fullName evidence="1">Uncharacterized protein</fullName>
    </submittedName>
</protein>